<sequence length="354" mass="39972">MVGAHQLFATMPEPTEQANASQTKCQAGVINNETAPSKVSDELTLPTFIKEMAQVASFVEESTLVSEIKADAKGFKDNSYLANDPRVFVFDPDVSFLHINEIEIGPCAKFLGLISGWKAHVNYKEVHSWDKYRSYTQFALLDQLKKVSYFRGDVTKPPILKLSVLKYNLSQVETIKESYSSGDENLSAMTTVTSTSYLVSVVGLNRDGMLYLMSLSHHENDPFQSGVAGYVRTLHHGFVTINFKKMSRSLPNHFFGHMKHPPALGHSLVNIHSHSPMDYTNMLLGYGYKDQNASIFFFYPGDFKCWLSWLKIMKILEAYQNNGRNFEDYQIYVFDPGGPLIRLVMDAMVTNPKT</sequence>
<name>A0AAW1GYI2_SAPOF</name>
<keyword evidence="3" id="KW-1185">Reference proteome</keyword>
<evidence type="ECO:0000313" key="3">
    <source>
        <dbReference type="Proteomes" id="UP001443914"/>
    </source>
</evidence>
<gene>
    <name evidence="2" type="ORF">RND81_13G071400</name>
</gene>
<feature type="region of interest" description="Disordered" evidence="1">
    <location>
        <begin position="1"/>
        <end position="22"/>
    </location>
</feature>
<evidence type="ECO:0000313" key="2">
    <source>
        <dbReference type="EMBL" id="KAK9668601.1"/>
    </source>
</evidence>
<comment type="caution">
    <text evidence="2">The sequence shown here is derived from an EMBL/GenBank/DDBJ whole genome shotgun (WGS) entry which is preliminary data.</text>
</comment>
<protein>
    <submittedName>
        <fullName evidence="2">Uncharacterized protein</fullName>
    </submittedName>
</protein>
<proteinExistence type="predicted"/>
<accession>A0AAW1GYI2</accession>
<evidence type="ECO:0000256" key="1">
    <source>
        <dbReference type="SAM" id="MobiDB-lite"/>
    </source>
</evidence>
<reference evidence="2" key="1">
    <citation type="submission" date="2024-03" db="EMBL/GenBank/DDBJ databases">
        <title>WGS assembly of Saponaria officinalis var. Norfolk2.</title>
        <authorList>
            <person name="Jenkins J."/>
            <person name="Shu S."/>
            <person name="Grimwood J."/>
            <person name="Barry K."/>
            <person name="Goodstein D."/>
            <person name="Schmutz J."/>
            <person name="Leebens-Mack J."/>
            <person name="Osbourn A."/>
        </authorList>
    </citation>
    <scope>NUCLEOTIDE SEQUENCE [LARGE SCALE GENOMIC DNA]</scope>
    <source>
        <strain evidence="2">JIC</strain>
    </source>
</reference>
<dbReference type="AlphaFoldDB" id="A0AAW1GYI2"/>
<dbReference type="Proteomes" id="UP001443914">
    <property type="component" value="Unassembled WGS sequence"/>
</dbReference>
<organism evidence="2 3">
    <name type="scientific">Saponaria officinalis</name>
    <name type="common">Common soapwort</name>
    <name type="synonym">Lychnis saponaria</name>
    <dbReference type="NCBI Taxonomy" id="3572"/>
    <lineage>
        <taxon>Eukaryota</taxon>
        <taxon>Viridiplantae</taxon>
        <taxon>Streptophyta</taxon>
        <taxon>Embryophyta</taxon>
        <taxon>Tracheophyta</taxon>
        <taxon>Spermatophyta</taxon>
        <taxon>Magnoliopsida</taxon>
        <taxon>eudicotyledons</taxon>
        <taxon>Gunneridae</taxon>
        <taxon>Pentapetalae</taxon>
        <taxon>Caryophyllales</taxon>
        <taxon>Caryophyllaceae</taxon>
        <taxon>Caryophylleae</taxon>
        <taxon>Saponaria</taxon>
    </lineage>
</organism>
<dbReference type="SUPFAM" id="SSF52374">
    <property type="entry name" value="Nucleotidylyl transferase"/>
    <property type="match status" value="1"/>
</dbReference>
<dbReference type="EMBL" id="JBDFQZ010000013">
    <property type="protein sequence ID" value="KAK9668601.1"/>
    <property type="molecule type" value="Genomic_DNA"/>
</dbReference>